<evidence type="ECO:0000313" key="4">
    <source>
        <dbReference type="EMBL" id="CAD7429273.1"/>
    </source>
</evidence>
<reference evidence="4" key="1">
    <citation type="submission" date="2020-11" db="EMBL/GenBank/DDBJ databases">
        <authorList>
            <person name="Tran Van P."/>
        </authorList>
    </citation>
    <scope>NUCLEOTIDE SEQUENCE</scope>
</reference>
<dbReference type="AlphaFoldDB" id="A0A7R9E8X0"/>
<comment type="subcellular location">
    <subcellularLocation>
        <location evidence="1">Membrane</location>
    </subcellularLocation>
</comment>
<organism evidence="4">
    <name type="scientific">Timema monikensis</name>
    <dbReference type="NCBI Taxonomy" id="170555"/>
    <lineage>
        <taxon>Eukaryota</taxon>
        <taxon>Metazoa</taxon>
        <taxon>Ecdysozoa</taxon>
        <taxon>Arthropoda</taxon>
        <taxon>Hexapoda</taxon>
        <taxon>Insecta</taxon>
        <taxon>Pterygota</taxon>
        <taxon>Neoptera</taxon>
        <taxon>Polyneoptera</taxon>
        <taxon>Phasmatodea</taxon>
        <taxon>Timematodea</taxon>
        <taxon>Timematoidea</taxon>
        <taxon>Timematidae</taxon>
        <taxon>Timema</taxon>
    </lineage>
</organism>
<dbReference type="Gene3D" id="3.30.1680.10">
    <property type="entry name" value="ligand-binding face of the semaphorins, domain 2"/>
    <property type="match status" value="1"/>
</dbReference>
<proteinExistence type="predicted"/>
<protein>
    <recommendedName>
        <fullName evidence="5">PSI domain-containing protein</fullName>
    </recommendedName>
</protein>
<dbReference type="GO" id="GO:0016020">
    <property type="term" value="C:membrane"/>
    <property type="evidence" value="ECO:0007669"/>
    <property type="project" value="UniProtKB-SubCell"/>
</dbReference>
<evidence type="ECO:0000256" key="2">
    <source>
        <dbReference type="ARBA" id="ARBA00023136"/>
    </source>
</evidence>
<evidence type="ECO:0000256" key="3">
    <source>
        <dbReference type="ARBA" id="ARBA00023180"/>
    </source>
</evidence>
<accession>A0A7R9E8X0</accession>
<keyword evidence="2" id="KW-0472">Membrane</keyword>
<gene>
    <name evidence="4" type="ORF">TMSB3V08_LOCUS6053</name>
</gene>
<keyword evidence="3" id="KW-0325">Glycoprotein</keyword>
<evidence type="ECO:0000256" key="1">
    <source>
        <dbReference type="ARBA" id="ARBA00004370"/>
    </source>
</evidence>
<dbReference type="Pfam" id="PF01437">
    <property type="entry name" value="PSI"/>
    <property type="match status" value="1"/>
</dbReference>
<sequence>MGAWTWASTSSGLIWSAGDEEISKVKIWHCSSYINCSTCLEAKDPYCGWCSLEKRQAVDLEPVKGIVANPSAFSPSSRHLITPFQAVYQTNKFLNREPEGSFRFET</sequence>
<dbReference type="InterPro" id="IPR002165">
    <property type="entry name" value="Plexin_repeat"/>
</dbReference>
<dbReference type="SUPFAM" id="SSF103575">
    <property type="entry name" value="Plexin repeat"/>
    <property type="match status" value="1"/>
</dbReference>
<dbReference type="EMBL" id="OB794020">
    <property type="protein sequence ID" value="CAD7429273.1"/>
    <property type="molecule type" value="Genomic_DNA"/>
</dbReference>
<name>A0A7R9E8X0_9NEOP</name>
<evidence type="ECO:0008006" key="5">
    <source>
        <dbReference type="Google" id="ProtNLM"/>
    </source>
</evidence>